<reference evidence="2 3" key="1">
    <citation type="journal article" date="2019" name="Genome Biol. Evol.">
        <title>Day and night: Metabolic profiles and evolutionary relationships of six axenic non-marine cyanobacteria.</title>
        <authorList>
            <person name="Will S.E."/>
            <person name="Henke P."/>
            <person name="Boedeker C."/>
            <person name="Huang S."/>
            <person name="Brinkmann H."/>
            <person name="Rohde M."/>
            <person name="Jarek M."/>
            <person name="Friedl T."/>
            <person name="Seufert S."/>
            <person name="Schumacher M."/>
            <person name="Overmann J."/>
            <person name="Neumann-Schaal M."/>
            <person name="Petersen J."/>
        </authorList>
    </citation>
    <scope>NUCLEOTIDE SEQUENCE [LARGE SCALE GENOMIC DNA]</scope>
    <source>
        <strain evidence="2 3">PCC 6912</strain>
    </source>
</reference>
<keyword evidence="3" id="KW-1185">Reference proteome</keyword>
<protein>
    <submittedName>
        <fullName evidence="2">Uncharacterized protein</fullName>
    </submittedName>
</protein>
<name>A0A433N0S5_CHLFR</name>
<dbReference type="RefSeq" id="WP_016875803.1">
    <property type="nucleotide sequence ID" value="NZ_AJLN01000097.1"/>
</dbReference>
<evidence type="ECO:0000313" key="2">
    <source>
        <dbReference type="EMBL" id="RUR74594.1"/>
    </source>
</evidence>
<keyword evidence="1" id="KW-0175">Coiled coil</keyword>
<accession>A0A433N0S5</accession>
<evidence type="ECO:0000256" key="1">
    <source>
        <dbReference type="SAM" id="Coils"/>
    </source>
</evidence>
<dbReference type="Proteomes" id="UP000268857">
    <property type="component" value="Unassembled WGS sequence"/>
</dbReference>
<gene>
    <name evidence="2" type="ORF">PCC6912_51110</name>
</gene>
<feature type="coiled-coil region" evidence="1">
    <location>
        <begin position="419"/>
        <end position="479"/>
    </location>
</feature>
<comment type="caution">
    <text evidence="2">The sequence shown here is derived from an EMBL/GenBank/DDBJ whole genome shotgun (WGS) entry which is preliminary data.</text>
</comment>
<organism evidence="2 3">
    <name type="scientific">Chlorogloeopsis fritschii PCC 6912</name>
    <dbReference type="NCBI Taxonomy" id="211165"/>
    <lineage>
        <taxon>Bacteria</taxon>
        <taxon>Bacillati</taxon>
        <taxon>Cyanobacteriota</taxon>
        <taxon>Cyanophyceae</taxon>
        <taxon>Nostocales</taxon>
        <taxon>Chlorogloeopsidaceae</taxon>
        <taxon>Chlorogloeopsis</taxon>
    </lineage>
</organism>
<dbReference type="OrthoDB" id="9766710at2"/>
<proteinExistence type="predicted"/>
<dbReference type="AlphaFoldDB" id="A0A433N0S5"/>
<dbReference type="EMBL" id="RSCJ01000028">
    <property type="protein sequence ID" value="RUR74594.1"/>
    <property type="molecule type" value="Genomic_DNA"/>
</dbReference>
<sequence>MAKHRLWSPIANAFDAYRRRLIADPTAFYEHTWRLIHIQESLVVTLGSALVSRLLYLWKDEPNYIEDLNKLRKMVIDCLENGSIGNWNDILSRFGRLNPDKYPPCTFIAAVKEYLEEIPTINPNKSASKQQGVPLAFLTTWQSIAPVTSNYEDNNLSRLGRFFAINSLRNKIAHVPISGDTFRKLHTGLRREVLSLLTPSIDWQAEPPTANPNITKWHPPLCGQIANKRSYVTGSGDYGQVVGIDDDKTYWEWQKIGNQDSERWLASPFVYIDNDIKVSLLFKLEGLNGEPDENLTGQYHRFAAEVEPVREESISQEMIKSWITVEIPSSITEPLNGNNGNGITTEPTELVENIQINLGQLESAELRTKAEDAYQKRKYPQAVTFFDELERRADRQYTDVAKIHHGAALWRKANRDLDKEEKEKQFERAIKLLEAASQHRDIIYAAEARYERSKAFYHLSLLRGDRNLFEEALKDAERAAKSGYKTEHANWEKFLQRKRDEEGIESTISGVNQNENSIQDL</sequence>
<evidence type="ECO:0000313" key="3">
    <source>
        <dbReference type="Proteomes" id="UP000268857"/>
    </source>
</evidence>